<accession>A0A7C4QU92</accession>
<organism evidence="2">
    <name type="scientific">Schlesneria paludicola</name>
    <dbReference type="NCBI Taxonomy" id="360056"/>
    <lineage>
        <taxon>Bacteria</taxon>
        <taxon>Pseudomonadati</taxon>
        <taxon>Planctomycetota</taxon>
        <taxon>Planctomycetia</taxon>
        <taxon>Planctomycetales</taxon>
        <taxon>Planctomycetaceae</taxon>
        <taxon>Schlesneria</taxon>
    </lineage>
</organism>
<name>A0A7C4QU92_9PLAN</name>
<dbReference type="EMBL" id="DSVQ01000009">
    <property type="protein sequence ID" value="HGT38530.1"/>
    <property type="molecule type" value="Genomic_DNA"/>
</dbReference>
<dbReference type="InterPro" id="IPR007731">
    <property type="entry name" value="DUF669"/>
</dbReference>
<protein>
    <submittedName>
        <fullName evidence="2">DUF669 domain-containing protein</fullName>
    </submittedName>
</protein>
<dbReference type="AlphaFoldDB" id="A0A7C4QU92"/>
<dbReference type="Pfam" id="PF05037">
    <property type="entry name" value="DUF669"/>
    <property type="match status" value="1"/>
</dbReference>
<sequence length="182" mass="19996">MGSPTTCRCRGRRSSRPFPPTRKKEPRPMADLRGFDANQVEPSTDFDPIPAGKYLAIITESEMKPNKAGTGHFLQLTFQIMEGPFKNRLLWARLNLDNPNATAVQIARAELSAICRAVGVLAPNDSVELHNLPLVVHVKCKKRDDTGEIANEIKGYAKKEAPAAPAASAQPQANTTPPWRRS</sequence>
<feature type="compositionally biased region" description="Low complexity" evidence="1">
    <location>
        <begin position="162"/>
        <end position="182"/>
    </location>
</feature>
<evidence type="ECO:0000256" key="1">
    <source>
        <dbReference type="SAM" id="MobiDB-lite"/>
    </source>
</evidence>
<proteinExistence type="predicted"/>
<feature type="region of interest" description="Disordered" evidence="1">
    <location>
        <begin position="160"/>
        <end position="182"/>
    </location>
</feature>
<comment type="caution">
    <text evidence="2">The sequence shown here is derived from an EMBL/GenBank/DDBJ whole genome shotgun (WGS) entry which is preliminary data.</text>
</comment>
<gene>
    <name evidence="2" type="ORF">ENS64_04610</name>
</gene>
<feature type="compositionally biased region" description="Basic and acidic residues" evidence="1">
    <location>
        <begin position="22"/>
        <end position="33"/>
    </location>
</feature>
<evidence type="ECO:0000313" key="2">
    <source>
        <dbReference type="EMBL" id="HGT38530.1"/>
    </source>
</evidence>
<reference evidence="2" key="1">
    <citation type="journal article" date="2020" name="mSystems">
        <title>Genome- and Community-Level Interaction Insights into Carbon Utilization and Element Cycling Functions of Hydrothermarchaeota in Hydrothermal Sediment.</title>
        <authorList>
            <person name="Zhou Z."/>
            <person name="Liu Y."/>
            <person name="Xu W."/>
            <person name="Pan J."/>
            <person name="Luo Z.H."/>
            <person name="Li M."/>
        </authorList>
    </citation>
    <scope>NUCLEOTIDE SEQUENCE [LARGE SCALE GENOMIC DNA]</scope>
    <source>
        <strain evidence="2">SpSt-508</strain>
    </source>
</reference>
<feature type="region of interest" description="Disordered" evidence="1">
    <location>
        <begin position="1"/>
        <end position="33"/>
    </location>
</feature>